<protein>
    <submittedName>
        <fullName evidence="3">Protein containing domains DUF404, DUF407, DUF403</fullName>
    </submittedName>
</protein>
<evidence type="ECO:0000259" key="2">
    <source>
        <dbReference type="Pfam" id="PF14403"/>
    </source>
</evidence>
<evidence type="ECO:0000313" key="4">
    <source>
        <dbReference type="Proteomes" id="UP000325466"/>
    </source>
</evidence>
<dbReference type="Gene3D" id="3.40.50.11290">
    <property type="match status" value="1"/>
</dbReference>
<accession>A0ABQ0YNM1</accession>
<sequence length="861" mass="92957">MTDMVATQSLRARYAHRGPEFDELFDPAGDVREHWAELAEGLQARGPQALARYRQRVRRLVDNHGITYTPVDARTEETGPAAPHRWELDGVPFVLSADDWSTLEQGLLQRSRLLDTLLADLYGPMRTLREGLLPPQLVFGHRGYVRAAHGLSLPGPHQLFVHAIDVARARDGRFRVVRDHTQAPSGAGYALADRRVTARAMPDLYQATNPRPLSPFVEAMRLALREAAPAGAEDPVVVVLGPGAHSETAFDQAHIAGVLGFPLVEAADLVVREGRLWMRSLGSLTRVDVVLRRVDAAYADPLDLRPDSRLGVVGLVEVVRRGAVTVVNTLGSGVLENPALAEFLPSLCRALLDEDLLLEPVPAYWGGTPAGVAALTERFEQLVLRSAVTARSVMVGSLDAQQREGLLAQVRAQPGRWVGQEIPDHSYVPSLSGISGGLGAAPVGVRLFTVAQRVGFTPMPGGLGEIVVPGATPRTRPPMRVVAKDVWVRTAAPTATTGATGVSAGDEVSTFAVPPVDVVASPRVLNDLFWLGRYGERAEDTARLLVAVRERYQDYRFRPWLPGSECLPVLLSALTAAAPGPAIAAQHTGADVMDDYHSATAEFRSMTVDPKRLGSLAQSFAGLDQAARAVRDQLSNDTWAVLADVQRALDALTEDPDDDGSLLGATQSAVLAGMLALSGLGAESMVRDLGWHVMDLGKRIERALSLTTLLATTLTVARDAATDRALMETVLGAAESSVTYRRRNHRVRPAAVAQLLLLDTTNPRSLAWVLERLRENLRALPDASGSTRPERLADELLTRLRRVDPVDLETATDGVRRELADLLAAVHTGLEQLAEQLLRGPLSLPGGTRPLWGGAQRRTLP</sequence>
<evidence type="ECO:0000259" key="1">
    <source>
        <dbReference type="Pfam" id="PF04168"/>
    </source>
</evidence>
<reference evidence="3 4" key="1">
    <citation type="journal article" date="2018" name="Biodegradation">
        <title>1,4-Dioxane degradation characteristics of Rhodococcus aetherivorans JCM 14343.</title>
        <authorList>
            <person name="Inoue D."/>
            <person name="Tsunoda T."/>
            <person name="Yamamoto N."/>
            <person name="Ike M."/>
            <person name="Sei K."/>
        </authorList>
    </citation>
    <scope>NUCLEOTIDE SEQUENCE [LARGE SCALE GENOMIC DNA]</scope>
    <source>
        <strain evidence="3 4">JCM 14343</strain>
    </source>
</reference>
<feature type="domain" description="Circularly permuted ATP-grasp type 2" evidence="2">
    <location>
        <begin position="92"/>
        <end position="464"/>
    </location>
</feature>
<dbReference type="Proteomes" id="UP000325466">
    <property type="component" value="Unassembled WGS sequence"/>
</dbReference>
<comment type="caution">
    <text evidence="3">The sequence shown here is derived from an EMBL/GenBank/DDBJ whole genome shotgun (WGS) entry which is preliminary data.</text>
</comment>
<dbReference type="SUPFAM" id="SSF56059">
    <property type="entry name" value="Glutathione synthetase ATP-binding domain-like"/>
    <property type="match status" value="1"/>
</dbReference>
<dbReference type="PANTHER" id="PTHR34595">
    <property type="entry name" value="BLR5612 PROTEIN"/>
    <property type="match status" value="1"/>
</dbReference>
<dbReference type="InterPro" id="IPR025841">
    <property type="entry name" value="CP_ATPgrasp_2"/>
</dbReference>
<dbReference type="Pfam" id="PF14403">
    <property type="entry name" value="CP_ATPgrasp_2"/>
    <property type="match status" value="1"/>
</dbReference>
<dbReference type="PANTHER" id="PTHR34595:SF2">
    <property type="entry name" value="BLR2978 PROTEIN"/>
    <property type="match status" value="1"/>
</dbReference>
<feature type="domain" description="DUF403" evidence="1">
    <location>
        <begin position="522"/>
        <end position="837"/>
    </location>
</feature>
<dbReference type="InterPro" id="IPR007296">
    <property type="entry name" value="DUF403"/>
</dbReference>
<evidence type="ECO:0000313" key="3">
    <source>
        <dbReference type="EMBL" id="GES38179.1"/>
    </source>
</evidence>
<keyword evidence="4" id="KW-1185">Reference proteome</keyword>
<dbReference type="RefSeq" id="WP_029543563.1">
    <property type="nucleotide sequence ID" value="NZ_BAAAYP010000062.1"/>
</dbReference>
<proteinExistence type="predicted"/>
<name>A0ABQ0YNM1_9NOCA</name>
<dbReference type="Pfam" id="PF04168">
    <property type="entry name" value="Alpha-E"/>
    <property type="match status" value="1"/>
</dbReference>
<gene>
    <name evidence="3" type="ORF">RAJCM14343_3439</name>
</gene>
<dbReference type="InterPro" id="IPR051680">
    <property type="entry name" value="ATP-dep_Glu-Cys_Ligase-2"/>
</dbReference>
<dbReference type="EMBL" id="BLAH01000092">
    <property type="protein sequence ID" value="GES38179.1"/>
    <property type="molecule type" value="Genomic_DNA"/>
</dbReference>
<organism evidence="3 4">
    <name type="scientific">Rhodococcus aetherivorans</name>
    <dbReference type="NCBI Taxonomy" id="191292"/>
    <lineage>
        <taxon>Bacteria</taxon>
        <taxon>Bacillati</taxon>
        <taxon>Actinomycetota</taxon>
        <taxon>Actinomycetes</taxon>
        <taxon>Mycobacteriales</taxon>
        <taxon>Nocardiaceae</taxon>
        <taxon>Rhodococcus</taxon>
    </lineage>
</organism>